<accession>A0AAW1VGM9</accession>
<dbReference type="InterPro" id="IPR032628">
    <property type="entry name" value="AC_N"/>
</dbReference>
<dbReference type="AlphaFoldDB" id="A0AAW1VGM9"/>
<dbReference type="Pfam" id="PF16214">
    <property type="entry name" value="AC_N"/>
    <property type="match status" value="1"/>
</dbReference>
<evidence type="ECO:0000313" key="5">
    <source>
        <dbReference type="EMBL" id="KAK9892993.1"/>
    </source>
</evidence>
<protein>
    <recommendedName>
        <fullName evidence="4">Adenylate cyclase N-terminal domain-containing protein</fullName>
    </recommendedName>
</protein>
<dbReference type="GO" id="GO:0007193">
    <property type="term" value="P:adenylate cyclase-inhibiting G protein-coupled receptor signaling pathway"/>
    <property type="evidence" value="ECO:0007669"/>
    <property type="project" value="TreeGrafter"/>
</dbReference>
<evidence type="ECO:0000256" key="1">
    <source>
        <dbReference type="ARBA" id="ARBA00022741"/>
    </source>
</evidence>
<keyword evidence="3" id="KW-0472">Membrane</keyword>
<dbReference type="GO" id="GO:0005886">
    <property type="term" value="C:plasma membrane"/>
    <property type="evidence" value="ECO:0007669"/>
    <property type="project" value="TreeGrafter"/>
</dbReference>
<name>A0AAW1VGM9_9CUCU</name>
<evidence type="ECO:0000313" key="6">
    <source>
        <dbReference type="Proteomes" id="UP001431783"/>
    </source>
</evidence>
<dbReference type="GO" id="GO:0000166">
    <property type="term" value="F:nucleotide binding"/>
    <property type="evidence" value="ECO:0007669"/>
    <property type="project" value="UniProtKB-KW"/>
</dbReference>
<feature type="transmembrane region" description="Helical" evidence="3">
    <location>
        <begin position="159"/>
        <end position="179"/>
    </location>
</feature>
<keyword evidence="6" id="KW-1185">Reference proteome</keyword>
<dbReference type="PANTHER" id="PTHR45627">
    <property type="entry name" value="ADENYLATE CYCLASE TYPE 1"/>
    <property type="match status" value="1"/>
</dbReference>
<feature type="transmembrane region" description="Helical" evidence="3">
    <location>
        <begin position="56"/>
        <end position="74"/>
    </location>
</feature>
<keyword evidence="3" id="KW-0812">Transmembrane</keyword>
<feature type="transmembrane region" description="Helical" evidence="3">
    <location>
        <begin position="86"/>
        <end position="105"/>
    </location>
</feature>
<evidence type="ECO:0000259" key="4">
    <source>
        <dbReference type="Pfam" id="PF16214"/>
    </source>
</evidence>
<proteinExistence type="predicted"/>
<evidence type="ECO:0000256" key="3">
    <source>
        <dbReference type="SAM" id="Phobius"/>
    </source>
</evidence>
<dbReference type="EMBL" id="JARQZJ010000143">
    <property type="protein sequence ID" value="KAK9892993.1"/>
    <property type="molecule type" value="Genomic_DNA"/>
</dbReference>
<dbReference type="GO" id="GO:0007189">
    <property type="term" value="P:adenylate cyclase-activating G protein-coupled receptor signaling pathway"/>
    <property type="evidence" value="ECO:0007669"/>
    <property type="project" value="TreeGrafter"/>
</dbReference>
<keyword evidence="3" id="KW-1133">Transmembrane helix</keyword>
<dbReference type="PANTHER" id="PTHR45627:SF12">
    <property type="entry name" value="ADENYLATE CYCLASE TYPE 2"/>
    <property type="match status" value="1"/>
</dbReference>
<comment type="caution">
    <text evidence="5">The sequence shown here is derived from an EMBL/GenBank/DDBJ whole genome shotgun (WGS) entry which is preliminary data.</text>
</comment>
<keyword evidence="1" id="KW-0547">Nucleotide-binding</keyword>
<organism evidence="5 6">
    <name type="scientific">Henosepilachna vigintioctopunctata</name>
    <dbReference type="NCBI Taxonomy" id="420089"/>
    <lineage>
        <taxon>Eukaryota</taxon>
        <taxon>Metazoa</taxon>
        <taxon>Ecdysozoa</taxon>
        <taxon>Arthropoda</taxon>
        <taxon>Hexapoda</taxon>
        <taxon>Insecta</taxon>
        <taxon>Pterygota</taxon>
        <taxon>Neoptera</taxon>
        <taxon>Endopterygota</taxon>
        <taxon>Coleoptera</taxon>
        <taxon>Polyphaga</taxon>
        <taxon>Cucujiformia</taxon>
        <taxon>Coccinelloidea</taxon>
        <taxon>Coccinellidae</taxon>
        <taxon>Epilachninae</taxon>
        <taxon>Epilachnini</taxon>
        <taxon>Henosepilachna</taxon>
    </lineage>
</organism>
<feature type="transmembrane region" description="Helical" evidence="3">
    <location>
        <begin position="24"/>
        <end position="50"/>
    </location>
</feature>
<keyword evidence="2" id="KW-0456">Lyase</keyword>
<dbReference type="GO" id="GO:0004016">
    <property type="term" value="F:adenylate cyclase activity"/>
    <property type="evidence" value="ECO:0007669"/>
    <property type="project" value="TreeGrafter"/>
</dbReference>
<feature type="domain" description="Adenylate cyclase N-terminal" evidence="4">
    <location>
        <begin position="9"/>
        <end position="228"/>
    </location>
</feature>
<dbReference type="Proteomes" id="UP001431783">
    <property type="component" value="Unassembled WGS sequence"/>
</dbReference>
<gene>
    <name evidence="5" type="ORF">WA026_023207</name>
</gene>
<reference evidence="5 6" key="1">
    <citation type="submission" date="2023-03" db="EMBL/GenBank/DDBJ databases">
        <title>Genome insight into feeding habits of ladybird beetles.</title>
        <authorList>
            <person name="Li H.-S."/>
            <person name="Huang Y.-H."/>
            <person name="Pang H."/>
        </authorList>
    </citation>
    <scope>NUCLEOTIDE SEQUENCE [LARGE SCALE GENOMIC DNA]</scope>
    <source>
        <strain evidence="5">SYSU_2023b</strain>
        <tissue evidence="5">Whole body</tissue>
    </source>
</reference>
<feature type="transmembrane region" description="Helical" evidence="3">
    <location>
        <begin position="111"/>
        <end position="128"/>
    </location>
</feature>
<evidence type="ECO:0000256" key="2">
    <source>
        <dbReference type="ARBA" id="ARBA00023239"/>
    </source>
</evidence>
<dbReference type="GO" id="GO:0006171">
    <property type="term" value="P:cAMP biosynthetic process"/>
    <property type="evidence" value="ECO:0007669"/>
    <property type="project" value="TreeGrafter"/>
</dbReference>
<sequence length="248" mass="27718">MFVSVDGMELETLYHRYCIRLKHALFMSCLYLAAIICSGLLAMICVLHIQNMQDDINAIVILSILTFILLSVLMASQFPIILESEVWALVSSLTVIAIVSTSMLWLAGRHAALPLFALILAIHTMLPLSRAVSIVIAVVVTLGHLATSVAVKIKEDLNFMQIVPEIILLLTASWTGLYYRHMTEAAHRRTFVGTRTCIESRVKLECEKEQQEQLLLSVIPAYIAAEVGYSQNDIIEVRILMDISINVY</sequence>